<dbReference type="RefSeq" id="WP_146084745.1">
    <property type="nucleotide sequence ID" value="NZ_BMYB01000025.1"/>
</dbReference>
<dbReference type="InterPro" id="IPR001173">
    <property type="entry name" value="Glyco_trans_2-like"/>
</dbReference>
<dbReference type="OrthoDB" id="5245171at2"/>
<organism evidence="2 3">
    <name type="scientific">Oceanisphaera arctica</name>
    <dbReference type="NCBI Taxonomy" id="641510"/>
    <lineage>
        <taxon>Bacteria</taxon>
        <taxon>Pseudomonadati</taxon>
        <taxon>Pseudomonadota</taxon>
        <taxon>Gammaproteobacteria</taxon>
        <taxon>Aeromonadales</taxon>
        <taxon>Aeromonadaceae</taxon>
        <taxon>Oceanisphaera</taxon>
    </lineage>
</organism>
<comment type="caution">
    <text evidence="2">The sequence shown here is derived from an EMBL/GenBank/DDBJ whole genome shotgun (WGS) entry which is preliminary data.</text>
</comment>
<dbReference type="Proteomes" id="UP000242231">
    <property type="component" value="Unassembled WGS sequence"/>
</dbReference>
<evidence type="ECO:0000313" key="2">
    <source>
        <dbReference type="EMBL" id="PPL15521.1"/>
    </source>
</evidence>
<gene>
    <name evidence="2" type="ORF">UN63_12210</name>
</gene>
<protein>
    <recommendedName>
        <fullName evidence="1">Glycosyltransferase 2-like domain-containing protein</fullName>
    </recommendedName>
</protein>
<dbReference type="AlphaFoldDB" id="A0A2P5TKB9"/>
<accession>A0A2P5TKB9</accession>
<dbReference type="InterPro" id="IPR029044">
    <property type="entry name" value="Nucleotide-diphossugar_trans"/>
</dbReference>
<dbReference type="SUPFAM" id="SSF53448">
    <property type="entry name" value="Nucleotide-diphospho-sugar transferases"/>
    <property type="match status" value="1"/>
</dbReference>
<sequence length="264" mass="30228">MLKSFQILMATMFKESISDIDWAYKNTASSVLLINQGDRECVEEINNVKMISCVERGSSNSRNMALSNSVGDICLISDDDVGYVDNVEDIVVNAFIEHPDADIITFQIVTTEGKPFNSGYPQKKKWHNWRSILRCASIEIAFRRRRIVDVGLSLDTNFGLGSKYRVHDEIIFLHDAMKKGLKILYLPIPVVIHPPESSGTDFNDHLITSKGAAFVRIFGFKGMVLNVFFACKKYREYSCRYSFPSFLKTMFKGSFKFIKEDYYR</sequence>
<name>A0A2P5TKB9_9GAMM</name>
<reference evidence="3" key="1">
    <citation type="submission" date="2016-11" db="EMBL/GenBank/DDBJ databases">
        <authorList>
            <person name="Sisinthy S."/>
            <person name="Ara S."/>
            <person name="Gundlapally S.R."/>
        </authorList>
    </citation>
    <scope>NUCLEOTIDE SEQUENCE [LARGE SCALE GENOMIC DNA]</scope>
    <source>
        <strain evidence="3">V1-41</strain>
    </source>
</reference>
<dbReference type="Pfam" id="PF00535">
    <property type="entry name" value="Glycos_transf_2"/>
    <property type="match status" value="1"/>
</dbReference>
<feature type="domain" description="Glycosyltransferase 2-like" evidence="1">
    <location>
        <begin position="39"/>
        <end position="133"/>
    </location>
</feature>
<dbReference type="Gene3D" id="3.90.550.10">
    <property type="entry name" value="Spore Coat Polysaccharide Biosynthesis Protein SpsA, Chain A"/>
    <property type="match status" value="1"/>
</dbReference>
<proteinExistence type="predicted"/>
<dbReference type="CDD" id="cd00761">
    <property type="entry name" value="Glyco_tranf_GTA_type"/>
    <property type="match status" value="1"/>
</dbReference>
<evidence type="ECO:0000313" key="3">
    <source>
        <dbReference type="Proteomes" id="UP000242231"/>
    </source>
</evidence>
<keyword evidence="3" id="KW-1185">Reference proteome</keyword>
<evidence type="ECO:0000259" key="1">
    <source>
        <dbReference type="Pfam" id="PF00535"/>
    </source>
</evidence>
<dbReference type="EMBL" id="MPZM01000030">
    <property type="protein sequence ID" value="PPL15521.1"/>
    <property type="molecule type" value="Genomic_DNA"/>
</dbReference>